<dbReference type="GO" id="GO:0003677">
    <property type="term" value="F:DNA binding"/>
    <property type="evidence" value="ECO:0007669"/>
    <property type="project" value="InterPro"/>
</dbReference>
<evidence type="ECO:0008006" key="3">
    <source>
        <dbReference type="Google" id="ProtNLM"/>
    </source>
</evidence>
<evidence type="ECO:0000313" key="2">
    <source>
        <dbReference type="Proteomes" id="UP000229434"/>
    </source>
</evidence>
<dbReference type="SUPFAM" id="SSF47413">
    <property type="entry name" value="lambda repressor-like DNA-binding domains"/>
    <property type="match status" value="1"/>
</dbReference>
<dbReference type="OrthoDB" id="6446140at2"/>
<name>A0A2N9WP69_9NEIS</name>
<comment type="caution">
    <text evidence="1">The sequence shown here is derived from an EMBL/GenBank/DDBJ whole genome shotgun (WGS) entry which is preliminary data.</text>
</comment>
<organism evidence="1 2">
    <name type="scientific">Snodgrassella alvi</name>
    <dbReference type="NCBI Taxonomy" id="1196083"/>
    <lineage>
        <taxon>Bacteria</taxon>
        <taxon>Pseudomonadati</taxon>
        <taxon>Pseudomonadota</taxon>
        <taxon>Betaproteobacteria</taxon>
        <taxon>Neisseriales</taxon>
        <taxon>Neisseriaceae</taxon>
        <taxon>Snodgrassella</taxon>
    </lineage>
</organism>
<dbReference type="Gene3D" id="1.10.260.40">
    <property type="entry name" value="lambda repressor-like DNA-binding domains"/>
    <property type="match status" value="1"/>
</dbReference>
<proteinExistence type="predicted"/>
<protein>
    <recommendedName>
        <fullName evidence="3">Cro/Cl family transcriptional regulator</fullName>
    </recommendedName>
</protein>
<dbReference type="EMBL" id="MEIS01000117">
    <property type="protein sequence ID" value="PIT54092.1"/>
    <property type="molecule type" value="Genomic_DNA"/>
</dbReference>
<dbReference type="Proteomes" id="UP000229434">
    <property type="component" value="Unassembled WGS sequence"/>
</dbReference>
<reference evidence="1 2" key="1">
    <citation type="journal article" date="2017" name="MBio">
        <title>Type VI secretion-mediated competition in the bee gut microbiome.</title>
        <authorList>
            <person name="Steele M.I."/>
            <person name="Kwong W.K."/>
            <person name="Powell J.E."/>
            <person name="Whiteley M."/>
            <person name="Moran N.A."/>
        </authorList>
    </citation>
    <scope>NUCLEOTIDE SEQUENCE [LARGE SCALE GENOMIC DNA]</scope>
    <source>
        <strain evidence="1 2">Nev3CBA3</strain>
    </source>
</reference>
<dbReference type="InterPro" id="IPR010982">
    <property type="entry name" value="Lambda_DNA-bd_dom_sf"/>
</dbReference>
<evidence type="ECO:0000313" key="1">
    <source>
        <dbReference type="EMBL" id="PIT54092.1"/>
    </source>
</evidence>
<dbReference type="Pfam" id="PF15943">
    <property type="entry name" value="YdaS_toxin"/>
    <property type="match status" value="1"/>
</dbReference>
<sequence length="79" mass="9109">MNLQEYLNSKGRGSTTALAKSIGAHVPDVSRWAEGKRPCPPWRCLKIEKYTNGVVSRKDLRPFDYKKHWPELEDAHDDN</sequence>
<dbReference type="InterPro" id="IPR031856">
    <property type="entry name" value="YdaS_toxin-like"/>
</dbReference>
<gene>
    <name evidence="1" type="ORF">BHC49_09095</name>
</gene>
<accession>A0A2N9WP69</accession>
<dbReference type="AlphaFoldDB" id="A0A2N9WP69"/>
<dbReference type="RefSeq" id="WP_037491547.1">
    <property type="nucleotide sequence ID" value="NZ_MDVD01000002.1"/>
</dbReference>